<dbReference type="AlphaFoldDB" id="M9SCN0"/>
<proteinExistence type="predicted"/>
<dbReference type="PANTHER" id="PTHR43566">
    <property type="entry name" value="CONSERVED PROTEIN"/>
    <property type="match status" value="1"/>
</dbReference>
<evidence type="ECO:0000313" key="4">
    <source>
        <dbReference type="Proteomes" id="UP000012672"/>
    </source>
</evidence>
<evidence type="ECO:0000259" key="1">
    <source>
        <dbReference type="Pfam" id="PF13173"/>
    </source>
</evidence>
<sequence length="429" mass="49030">MEEMEEYIPRLADEHLEFLLKTSGAVYIKGPKWCGKSTTAKKHAKSCVYMQDKMTQDQSKALAKNSPSIFLKGDTPRLIDEWQSIPFIWDSIRFEIDQRNKFGQFLLTGSVVPNDEDNEEREHSGAGRIVPMVLRTMSLFESKDSTGEVSLKQLFDGKDFEAKVSDLSLEDYSYLICRGGWPTAVVHGEKDTALQQVRNYYSVLISEDFQRMRKKKRGTEKISAVMMSYARNTATNASIATICRDISVAGEKKIDEDTVRDYLYDLDALFVKEELPAWNPNLRSKTTVNCSPVRHFIDPSIGCAALDIWPEDLINDLETMGLFFESMVIRDLRIYAERFRGHVYHYRDGDGLEADAVIRTNDGRWAAIEVKLCDSDRIEEGAKHLLELKDKVRLDRHQEPEFLMVVTATNYAYRREDGVFVVPLGCLGP</sequence>
<name>M9SCN0_METAX</name>
<dbReference type="Proteomes" id="UP000012672">
    <property type="component" value="Chromosome"/>
</dbReference>
<reference evidence="3 4" key="1">
    <citation type="journal article" date="2012" name="J. Bacteriol.">
        <title>Genome sequence of 'Candidatus Methanomethylophilus alvus' Mx1201, a methanogenic archaeon from the human gut belonging to a seventh order of methanogens.</title>
        <authorList>
            <person name="Borrel G."/>
            <person name="Harris H.M."/>
            <person name="Tottey W."/>
            <person name="Mihajlovski A."/>
            <person name="Parisot N."/>
            <person name="Peyretaillade E."/>
            <person name="Peyret P."/>
            <person name="Gribaldo S."/>
            <person name="O'Toole P.W."/>
            <person name="Brugere J.F."/>
        </authorList>
    </citation>
    <scope>NUCLEOTIDE SEQUENCE [LARGE SCALE GENOMIC DNA]</scope>
    <source>
        <strain evidence="3 4">Mx1201</strain>
    </source>
</reference>
<dbReference type="Pfam" id="PF13173">
    <property type="entry name" value="AAA_14"/>
    <property type="match status" value="1"/>
</dbReference>
<dbReference type="GeneID" id="41322075"/>
<dbReference type="PANTHER" id="PTHR43566:SF2">
    <property type="entry name" value="DUF4143 DOMAIN-CONTAINING PROTEIN"/>
    <property type="match status" value="1"/>
</dbReference>
<dbReference type="HOGENOM" id="CLU_041527_4_1_2"/>
<evidence type="ECO:0000259" key="2">
    <source>
        <dbReference type="Pfam" id="PF13635"/>
    </source>
</evidence>
<dbReference type="InterPro" id="IPR041682">
    <property type="entry name" value="AAA_14"/>
</dbReference>
<gene>
    <name evidence="3" type="ORF">MMALV_13160</name>
</gene>
<evidence type="ECO:0008006" key="5">
    <source>
        <dbReference type="Google" id="ProtNLM"/>
    </source>
</evidence>
<dbReference type="Pfam" id="PF13635">
    <property type="entry name" value="DUF4143"/>
    <property type="match status" value="1"/>
</dbReference>
<dbReference type="InParanoid" id="M9SCN0"/>
<protein>
    <recommendedName>
        <fullName evidence="5">ATP-binding protein</fullName>
    </recommendedName>
</protein>
<feature type="domain" description="AAA" evidence="1">
    <location>
        <begin position="25"/>
        <end position="141"/>
    </location>
</feature>
<dbReference type="KEGG" id="max:MMALV_13160"/>
<keyword evidence="4" id="KW-1185">Reference proteome</keyword>
<dbReference type="EMBL" id="CP004049">
    <property type="protein sequence ID" value="AGI86046.1"/>
    <property type="molecule type" value="Genomic_DNA"/>
</dbReference>
<dbReference type="eggNOG" id="arCOG03167">
    <property type="taxonomic scope" value="Archaea"/>
</dbReference>
<organism evidence="3 4">
    <name type="scientific">Methanomethylophilus alvi (strain Mx1201)</name>
    <dbReference type="NCBI Taxonomy" id="1236689"/>
    <lineage>
        <taxon>Archaea</taxon>
        <taxon>Methanobacteriati</taxon>
        <taxon>Thermoplasmatota</taxon>
        <taxon>Thermoplasmata</taxon>
        <taxon>Methanomassiliicoccales</taxon>
        <taxon>Methanomethylophilaceae</taxon>
        <taxon>Methanomethylophilus</taxon>
    </lineage>
</organism>
<dbReference type="InterPro" id="IPR025420">
    <property type="entry name" value="DUF4143"/>
</dbReference>
<dbReference type="RefSeq" id="WP_015505193.1">
    <property type="nucleotide sequence ID" value="NC_020913.1"/>
</dbReference>
<dbReference type="OrthoDB" id="52654at2157"/>
<feature type="domain" description="DUF4143" evidence="2">
    <location>
        <begin position="208"/>
        <end position="372"/>
    </location>
</feature>
<accession>M9SCN0</accession>
<evidence type="ECO:0000313" key="3">
    <source>
        <dbReference type="EMBL" id="AGI86046.1"/>
    </source>
</evidence>